<dbReference type="Proteomes" id="UP000519439">
    <property type="component" value="Unassembled WGS sequence"/>
</dbReference>
<reference evidence="1 2" key="1">
    <citation type="submission" date="2020-08" db="EMBL/GenBank/DDBJ databases">
        <title>Genomic Encyclopedia of Type Strains, Phase IV (KMG-IV): sequencing the most valuable type-strain genomes for metagenomic binning, comparative biology and taxonomic classification.</title>
        <authorList>
            <person name="Goeker M."/>
        </authorList>
    </citation>
    <scope>NUCLEOTIDE SEQUENCE [LARGE SCALE GENOMIC DNA]</scope>
    <source>
        <strain evidence="1 2">DSM 15743</strain>
    </source>
</reference>
<comment type="caution">
    <text evidence="1">The sequence shown here is derived from an EMBL/GenBank/DDBJ whole genome shotgun (WGS) entry which is preliminary data.</text>
</comment>
<evidence type="ECO:0000313" key="1">
    <source>
        <dbReference type="EMBL" id="MBB4042064.1"/>
    </source>
</evidence>
<sequence>MPLDATIGVPVAIALSELMFATGNGAKLADITPQFAICG</sequence>
<proteinExistence type="predicted"/>
<accession>A0A7W6IIE2</accession>
<dbReference type="AlphaFoldDB" id="A0A7W6IIE2"/>
<dbReference type="EMBL" id="JACIDC010000019">
    <property type="protein sequence ID" value="MBB4042064.1"/>
    <property type="molecule type" value="Genomic_DNA"/>
</dbReference>
<gene>
    <name evidence="1" type="ORF">GGR34_003749</name>
</gene>
<protein>
    <submittedName>
        <fullName evidence="1">Uncharacterized protein</fullName>
    </submittedName>
</protein>
<organism evidence="1 2">
    <name type="scientific">Microvirga flocculans</name>
    <dbReference type="NCBI Taxonomy" id="217168"/>
    <lineage>
        <taxon>Bacteria</taxon>
        <taxon>Pseudomonadati</taxon>
        <taxon>Pseudomonadota</taxon>
        <taxon>Alphaproteobacteria</taxon>
        <taxon>Hyphomicrobiales</taxon>
        <taxon>Methylobacteriaceae</taxon>
        <taxon>Microvirga</taxon>
    </lineage>
</organism>
<keyword evidence="2" id="KW-1185">Reference proteome</keyword>
<evidence type="ECO:0000313" key="2">
    <source>
        <dbReference type="Proteomes" id="UP000519439"/>
    </source>
</evidence>
<name>A0A7W6IIE2_9HYPH</name>